<reference evidence="3" key="5">
    <citation type="submission" date="2021-05" db="UniProtKB">
        <authorList>
            <consortium name="EnsemblPlants"/>
        </authorList>
    </citation>
    <scope>IDENTIFICATION</scope>
    <source>
        <strain evidence="3">cv. B73</strain>
    </source>
</reference>
<evidence type="ECO:0000313" key="3">
    <source>
        <dbReference type="EnsemblPlants" id="Zm00001eb347250_P001"/>
    </source>
</evidence>
<dbReference type="Gramene" id="Zm00001eb347250_T001">
    <property type="protein sequence ID" value="Zm00001eb347250_P001"/>
    <property type="gene ID" value="Zm00001eb347250"/>
</dbReference>
<proteinExistence type="evidence at transcript level"/>
<evidence type="ECO:0000256" key="1">
    <source>
        <dbReference type="SAM" id="MobiDB-lite"/>
    </source>
</evidence>
<reference evidence="2" key="1">
    <citation type="journal article" date="2009" name="PLoS Genet.">
        <title>Sequencing, mapping, and analysis of 27,455 maize full-length cDNAs.</title>
        <authorList>
            <person name="Soderlund C."/>
            <person name="Descour A."/>
            <person name="Kudrna D."/>
            <person name="Bomhoff M."/>
            <person name="Boyd L."/>
            <person name="Currie J."/>
            <person name="Angelova A."/>
            <person name="Collura K."/>
            <person name="Wissotski M."/>
            <person name="Ashley E."/>
            <person name="Morrow D."/>
            <person name="Fernandes J."/>
            <person name="Walbot V."/>
            <person name="Yu Y."/>
        </authorList>
    </citation>
    <scope>NUCLEOTIDE SEQUENCE</scope>
    <source>
        <strain evidence="2">B73</strain>
    </source>
</reference>
<reference evidence="3" key="4">
    <citation type="submission" date="2019-07" db="EMBL/GenBank/DDBJ databases">
        <authorList>
            <person name="Seetharam A."/>
            <person name="Woodhouse M."/>
            <person name="Cannon E."/>
        </authorList>
    </citation>
    <scope>NUCLEOTIDE SEQUENCE [LARGE SCALE GENOMIC DNA]</scope>
    <source>
        <strain evidence="3">cv. B73</strain>
    </source>
</reference>
<organism evidence="2">
    <name type="scientific">Zea mays</name>
    <name type="common">Maize</name>
    <dbReference type="NCBI Taxonomy" id="4577"/>
    <lineage>
        <taxon>Eukaryota</taxon>
        <taxon>Viridiplantae</taxon>
        <taxon>Streptophyta</taxon>
        <taxon>Embryophyta</taxon>
        <taxon>Tracheophyta</taxon>
        <taxon>Spermatophyta</taxon>
        <taxon>Magnoliopsida</taxon>
        <taxon>Liliopsida</taxon>
        <taxon>Poales</taxon>
        <taxon>Poaceae</taxon>
        <taxon>PACMAD clade</taxon>
        <taxon>Panicoideae</taxon>
        <taxon>Andropogonodae</taxon>
        <taxon>Andropogoneae</taxon>
        <taxon>Tripsacinae</taxon>
        <taxon>Zea</taxon>
    </lineage>
</organism>
<accession>C0HI19</accession>
<sequence length="212" mass="22643">MSKHSLLAARRHLMLECKNMPNSRPRPHMIHIMFASVMQLLAIWLSSLSNLPMGLGTPAWVNGRSHESKSWTASCSMIFAVPVSLNAMARCAAPMASCVFMYIVSQVLRACACGGGIVRAATATCFRACAVRLANAATCMFSTAKLSMTGYLDAWRPAVAVQTSGNGAREQMPATSGLTAPPPCTLPLPFPNACGKRPADNNATRARRTSRG</sequence>
<evidence type="ECO:0000313" key="2">
    <source>
        <dbReference type="EMBL" id="ACN26672.1"/>
    </source>
</evidence>
<dbReference type="EnsemblPlants" id="Zm00001eb347250_T001">
    <property type="protein sequence ID" value="Zm00001eb347250_P001"/>
    <property type="gene ID" value="Zm00001eb347250"/>
</dbReference>
<name>C0HI19_MAIZE</name>
<feature type="region of interest" description="Disordered" evidence="1">
    <location>
        <begin position="191"/>
        <end position="212"/>
    </location>
</feature>
<dbReference type="EMBL" id="BT061975">
    <property type="protein sequence ID" value="ACN26672.1"/>
    <property type="molecule type" value="mRNA"/>
</dbReference>
<keyword evidence="4" id="KW-1185">Reference proteome</keyword>
<reference evidence="4" key="2">
    <citation type="journal article" date="2009" name="Science">
        <title>The B73 maize genome: complexity, diversity, and dynamics.</title>
        <authorList>
            <person name="Schnable P.S."/>
            <person name="Ware D."/>
            <person name="Fulton R.S."/>
            <person name="Stein J.C."/>
            <person name="Wei F."/>
            <person name="Pasternak S."/>
            <person name="Liang C."/>
            <person name="Zhang J."/>
            <person name="Fulton L."/>
            <person name="Graves T.A."/>
            <person name="Minx P."/>
            <person name="Reily A.D."/>
            <person name="Courtney L."/>
            <person name="Kruchowski S.S."/>
            <person name="Tomlinson C."/>
            <person name="Strong C."/>
            <person name="Delehaunty K."/>
            <person name="Fronick C."/>
            <person name="Courtney B."/>
            <person name="Rock S.M."/>
            <person name="Belter E."/>
            <person name="Du F."/>
            <person name="Kim K."/>
            <person name="Abbott R.M."/>
            <person name="Cotton M."/>
            <person name="Levy A."/>
            <person name="Marchetto P."/>
            <person name="Ochoa K."/>
            <person name="Jackson S.M."/>
            <person name="Gillam B."/>
            <person name="Chen W."/>
            <person name="Yan L."/>
            <person name="Higginbotham J."/>
            <person name="Cardenas M."/>
            <person name="Waligorski J."/>
            <person name="Applebaum E."/>
            <person name="Phelps L."/>
            <person name="Falcone J."/>
            <person name="Kanchi K."/>
            <person name="Thane T."/>
            <person name="Scimone A."/>
            <person name="Thane N."/>
            <person name="Henke J."/>
            <person name="Wang T."/>
            <person name="Ruppert J."/>
            <person name="Shah N."/>
            <person name="Rotter K."/>
            <person name="Hodges J."/>
            <person name="Ingenthron E."/>
            <person name="Cordes M."/>
            <person name="Kohlberg S."/>
            <person name="Sgro J."/>
            <person name="Delgado B."/>
            <person name="Mead K."/>
            <person name="Chinwalla A."/>
            <person name="Leonard S."/>
            <person name="Crouse K."/>
            <person name="Collura K."/>
            <person name="Kudrna D."/>
            <person name="Currie J."/>
            <person name="He R."/>
            <person name="Angelova A."/>
            <person name="Rajasekar S."/>
            <person name="Mueller T."/>
            <person name="Lomeli R."/>
            <person name="Scara G."/>
            <person name="Ko A."/>
            <person name="Delaney K."/>
            <person name="Wissotski M."/>
            <person name="Lopez G."/>
            <person name="Campos D."/>
            <person name="Braidotti M."/>
            <person name="Ashley E."/>
            <person name="Golser W."/>
            <person name="Kim H."/>
            <person name="Lee S."/>
            <person name="Lin J."/>
            <person name="Dujmic Z."/>
            <person name="Kim W."/>
            <person name="Talag J."/>
            <person name="Zuccolo A."/>
            <person name="Fan C."/>
            <person name="Sebastian A."/>
            <person name="Kramer M."/>
            <person name="Spiegel L."/>
            <person name="Nascimento L."/>
            <person name="Zutavern T."/>
            <person name="Miller B."/>
            <person name="Ambroise C."/>
            <person name="Muller S."/>
            <person name="Spooner W."/>
            <person name="Narechania A."/>
            <person name="Ren L."/>
            <person name="Wei S."/>
            <person name="Kumari S."/>
            <person name="Faga B."/>
            <person name="Levy M.J."/>
            <person name="McMahan L."/>
            <person name="Van Buren P."/>
            <person name="Vaughn M.W."/>
            <person name="Ying K."/>
            <person name="Yeh C.-T."/>
            <person name="Emrich S.J."/>
            <person name="Jia Y."/>
            <person name="Kalyanaraman A."/>
            <person name="Hsia A.-P."/>
            <person name="Barbazuk W.B."/>
            <person name="Baucom R.S."/>
            <person name="Brutnell T.P."/>
            <person name="Carpita N.C."/>
            <person name="Chaparro C."/>
            <person name="Chia J.-M."/>
            <person name="Deragon J.-M."/>
            <person name="Estill J.C."/>
            <person name="Fu Y."/>
            <person name="Jeddeloh J.A."/>
            <person name="Han Y."/>
            <person name="Lee H."/>
            <person name="Li P."/>
            <person name="Lisch D.R."/>
            <person name="Liu S."/>
            <person name="Liu Z."/>
            <person name="Nagel D.H."/>
            <person name="McCann M.C."/>
            <person name="SanMiguel P."/>
            <person name="Myers A.M."/>
            <person name="Nettleton D."/>
            <person name="Nguyen J."/>
            <person name="Penning B.W."/>
            <person name="Ponnala L."/>
            <person name="Schneider K.L."/>
            <person name="Schwartz D.C."/>
            <person name="Sharma A."/>
            <person name="Soderlund C."/>
            <person name="Springer N.M."/>
            <person name="Sun Q."/>
            <person name="Wang H."/>
            <person name="Waterman M."/>
            <person name="Westerman R."/>
            <person name="Wolfgruber T.K."/>
            <person name="Yang L."/>
            <person name="Yu Y."/>
            <person name="Zhang L."/>
            <person name="Zhou S."/>
            <person name="Zhu Q."/>
            <person name="Bennetzen J.L."/>
            <person name="Dawe R.K."/>
            <person name="Jiang J."/>
            <person name="Jiang N."/>
            <person name="Presting G.G."/>
            <person name="Wessler S.R."/>
            <person name="Aluru S."/>
            <person name="Martienssen R.A."/>
            <person name="Clifton S.W."/>
            <person name="McCombie W.R."/>
            <person name="Wing R.A."/>
            <person name="Wilson R.K."/>
        </authorList>
    </citation>
    <scope>NUCLEOTIDE SEQUENCE [LARGE SCALE GENOMIC DNA]</scope>
    <source>
        <strain evidence="4">cv. B73</strain>
    </source>
</reference>
<dbReference type="Proteomes" id="UP000007305">
    <property type="component" value="Chromosome 8"/>
</dbReference>
<protein>
    <submittedName>
        <fullName evidence="2 3">Uncharacterized protein</fullName>
    </submittedName>
</protein>
<evidence type="ECO:0000313" key="4">
    <source>
        <dbReference type="Proteomes" id="UP000007305"/>
    </source>
</evidence>
<reference evidence="2" key="3">
    <citation type="submission" date="2012-06" db="EMBL/GenBank/DDBJ databases">
        <authorList>
            <person name="Yu Y."/>
            <person name="Currie J."/>
            <person name="Lomeli R."/>
            <person name="Angelova A."/>
            <person name="Collura K."/>
            <person name="Wissotski M."/>
            <person name="Campos D."/>
            <person name="Kudrna D."/>
            <person name="Golser W."/>
            <person name="Ashely E."/>
            <person name="Descour A."/>
            <person name="Fernandes J."/>
            <person name="Soderlund C."/>
            <person name="Walbot V."/>
        </authorList>
    </citation>
    <scope>NUCLEOTIDE SEQUENCE</scope>
    <source>
        <strain evidence="2">B73</strain>
    </source>
</reference>
<dbReference type="AlphaFoldDB" id="C0HI19"/>